<feature type="region of interest" description="Disordered" evidence="11">
    <location>
        <begin position="580"/>
        <end position="599"/>
    </location>
</feature>
<keyword evidence="8" id="KW-0472">Membrane</keyword>
<organism evidence="13 14">
    <name type="scientific">Coemansia javaensis</name>
    <dbReference type="NCBI Taxonomy" id="2761396"/>
    <lineage>
        <taxon>Eukaryota</taxon>
        <taxon>Fungi</taxon>
        <taxon>Fungi incertae sedis</taxon>
        <taxon>Zoopagomycota</taxon>
        <taxon>Kickxellomycotina</taxon>
        <taxon>Kickxellomycetes</taxon>
        <taxon>Kickxellales</taxon>
        <taxon>Kickxellaceae</taxon>
        <taxon>Coemansia</taxon>
    </lineage>
</organism>
<dbReference type="OrthoDB" id="10267654at2759"/>
<comment type="caution">
    <text evidence="13">The sequence shown here is derived from an EMBL/GenBank/DDBJ whole genome shotgun (WGS) entry which is preliminary data.</text>
</comment>
<dbReference type="EMBL" id="JANBUL010000359">
    <property type="protein sequence ID" value="KAJ2776468.1"/>
    <property type="molecule type" value="Genomic_DNA"/>
</dbReference>
<gene>
    <name evidence="13" type="primary">YME2</name>
    <name evidence="13" type="ORF">H4R18_005658</name>
</gene>
<evidence type="ECO:0000256" key="10">
    <source>
        <dbReference type="RuleBase" id="RU367108"/>
    </source>
</evidence>
<evidence type="ECO:0000256" key="2">
    <source>
        <dbReference type="ARBA" id="ARBA00010320"/>
    </source>
</evidence>
<evidence type="ECO:0000256" key="11">
    <source>
        <dbReference type="SAM" id="MobiDB-lite"/>
    </source>
</evidence>
<feature type="compositionally biased region" description="Low complexity" evidence="11">
    <location>
        <begin position="590"/>
        <end position="599"/>
    </location>
</feature>
<protein>
    <recommendedName>
        <fullName evidence="3 10">Mitochondrial escape protein 2</fullName>
    </recommendedName>
</protein>
<evidence type="ECO:0000256" key="4">
    <source>
        <dbReference type="ARBA" id="ARBA00022692"/>
    </source>
</evidence>
<dbReference type="GO" id="GO:0003723">
    <property type="term" value="F:RNA binding"/>
    <property type="evidence" value="ECO:0007669"/>
    <property type="project" value="UniProtKB-UniRule"/>
</dbReference>
<evidence type="ECO:0000256" key="7">
    <source>
        <dbReference type="ARBA" id="ARBA00023128"/>
    </source>
</evidence>
<evidence type="ECO:0000256" key="8">
    <source>
        <dbReference type="ARBA" id="ARBA00023136"/>
    </source>
</evidence>
<evidence type="ECO:0000256" key="3">
    <source>
        <dbReference type="ARBA" id="ARBA00020222"/>
    </source>
</evidence>
<comment type="function">
    <text evidence="9 10">Plays a role in maintaining the mitochondrial genome and in controlling the mtDNA escape. Involved in the regulation of mtDNA nucleotide structure and number. May have a dispensable role in early maturation of pre-rRNA.</text>
</comment>
<dbReference type="AlphaFoldDB" id="A0A9W8H5M9"/>
<dbReference type="InterPro" id="IPR039627">
    <property type="entry name" value="Yme2_C"/>
</dbReference>
<name>A0A9W8H5M9_9FUNG</name>
<dbReference type="PANTHER" id="PTHR32198">
    <property type="entry name" value="MITOCHONDRIAL ESCAPE PROTEIN 2"/>
    <property type="match status" value="1"/>
</dbReference>
<feature type="domain" description="Mitochondrial escape protein 2 C-terminal" evidence="12">
    <location>
        <begin position="347"/>
        <end position="769"/>
    </location>
</feature>
<keyword evidence="10" id="KW-0507">mRNA processing</keyword>
<dbReference type="InterPro" id="IPR018850">
    <property type="entry name" value="Mt_escape_2_C"/>
</dbReference>
<evidence type="ECO:0000313" key="14">
    <source>
        <dbReference type="Proteomes" id="UP001140217"/>
    </source>
</evidence>
<evidence type="ECO:0000259" key="12">
    <source>
        <dbReference type="Pfam" id="PF10443"/>
    </source>
</evidence>
<keyword evidence="5 10" id="KW-0999">Mitochondrion inner membrane</keyword>
<comment type="similarity">
    <text evidence="2 10">Belongs to the YME2 family.</text>
</comment>
<keyword evidence="4" id="KW-0812">Transmembrane</keyword>
<feature type="region of interest" description="Disordered" evidence="11">
    <location>
        <begin position="1"/>
        <end position="25"/>
    </location>
</feature>
<evidence type="ECO:0000313" key="13">
    <source>
        <dbReference type="EMBL" id="KAJ2776468.1"/>
    </source>
</evidence>
<proteinExistence type="inferred from homology"/>
<dbReference type="GO" id="GO:0006397">
    <property type="term" value="P:mRNA processing"/>
    <property type="evidence" value="ECO:0007669"/>
    <property type="project" value="UniProtKB-UniRule"/>
</dbReference>
<dbReference type="Pfam" id="PF10443">
    <property type="entry name" value="RNA12"/>
    <property type="match status" value="1"/>
</dbReference>
<keyword evidence="7 10" id="KW-0496">Mitochondrion</keyword>
<keyword evidence="6" id="KW-1133">Transmembrane helix</keyword>
<accession>A0A9W8H5M9</accession>
<evidence type="ECO:0000256" key="6">
    <source>
        <dbReference type="ARBA" id="ARBA00022989"/>
    </source>
</evidence>
<evidence type="ECO:0000256" key="5">
    <source>
        <dbReference type="ARBA" id="ARBA00022792"/>
    </source>
</evidence>
<dbReference type="PANTHER" id="PTHR32198:SF2">
    <property type="entry name" value="MITOCHONDRIAL ESCAPE PROTEIN 2"/>
    <property type="match status" value="1"/>
</dbReference>
<comment type="subcellular location">
    <subcellularLocation>
        <location evidence="1 10">Mitochondrion inner membrane</location>
        <topology evidence="1 10">Single-pass membrane protein</topology>
    </subcellularLocation>
</comment>
<reference evidence="13" key="1">
    <citation type="submission" date="2022-07" db="EMBL/GenBank/DDBJ databases">
        <title>Phylogenomic reconstructions and comparative analyses of Kickxellomycotina fungi.</title>
        <authorList>
            <person name="Reynolds N.K."/>
            <person name="Stajich J.E."/>
            <person name="Barry K."/>
            <person name="Grigoriev I.V."/>
            <person name="Crous P."/>
            <person name="Smith M.E."/>
        </authorList>
    </citation>
    <scope>NUCLEOTIDE SEQUENCE</scope>
    <source>
        <strain evidence="13">NBRC 105414</strain>
    </source>
</reference>
<feature type="region of interest" description="Disordered" evidence="11">
    <location>
        <begin position="469"/>
        <end position="494"/>
    </location>
</feature>
<keyword evidence="14" id="KW-1185">Reference proteome</keyword>
<sequence>MLSSRRLGPAAVRGSSRWLGGSSGSGRRGIHVVRVGAEPGSPLVRYRAGLYIDGAFPLKVSALDVRQYFLQWSAAGAMRRRVAGLLPAELPHEAAVSEIAPYPRDGGGVVQFTFLAADDRDSARAAAEGVVGAVNAHVAQRRSSKRWWWWWRPWLAPVRALAVRGTPFAEDIVRMLPSRRVRVEFSGPDLCVEQLFGELRPFGRILDIALQPAASKDQPRWAVVHFTRLRGATSARNCVHGDVVGATKLALSYVKEDAEHVVVQWLREHTKFSIPLAAAALIAAIYAVFDPIREFCVENRITGRFDVSRIPLLGGVRRAALSRLLWRREPARGDEAEAWAGLAGHGERLRSILDDPPESFTVVVGPHGSGKTRIVERATAGKRFRIVVDAGRLAAQPSEVAQMTQLARQVGWWPVFSSIISITNAIDLMVTATTGGNAGISATPESQVRRILETLALVLTNIRRRSAEAAGAEAAGGRGHGRGRSRGARFDVPAGAAPPDEVPVIVLDNLMDKELAFTPAILEWAAGVVEAGLAHCVITTSSIGGYHEVQRAQPQTAASLLSLDDASPMEAATLLQRQLSSEDGPGGSDGSSDGSDGSTGIAQAVRVLGGRREDLMLLVQKVRAGETMAAALESITQRAITEVRKHAFSDDAEVGRAQHTWTPEQFWFLLTELARHGDAEYDRVRTSPLFAGNDSALLGLAEAELITMAYDHDRPARIRPGRPVYHAAFARILADPGFSSAMAVRMNKRLIELETAKIRSAEEELALLNVFRASAGAHAALTGAMGAVAAAAGRSGAAAATGRLQPEAFIAQAAGASGFDGAANIGSAPRPWLGWLFGWRARPAAAAAADAGANGAPAAQRPAVPGVPHELQGRVRFLLRAIHASQLKIDEWDAECRAKTQCLASL</sequence>
<evidence type="ECO:0000256" key="1">
    <source>
        <dbReference type="ARBA" id="ARBA00004434"/>
    </source>
</evidence>
<dbReference type="Proteomes" id="UP001140217">
    <property type="component" value="Unassembled WGS sequence"/>
</dbReference>
<evidence type="ECO:0000256" key="9">
    <source>
        <dbReference type="ARBA" id="ARBA00025276"/>
    </source>
</evidence>
<keyword evidence="10" id="KW-0694">RNA-binding</keyword>
<dbReference type="GO" id="GO:0005743">
    <property type="term" value="C:mitochondrial inner membrane"/>
    <property type="evidence" value="ECO:0007669"/>
    <property type="project" value="UniProtKB-SubCell"/>
</dbReference>